<evidence type="ECO:0000313" key="1">
    <source>
        <dbReference type="EMBL" id="TQF14228.1"/>
    </source>
</evidence>
<proteinExistence type="predicted"/>
<gene>
    <name evidence="1" type="ORF">FJV41_19865</name>
</gene>
<comment type="caution">
    <text evidence="1">The sequence shown here is derived from an EMBL/GenBank/DDBJ whole genome shotgun (WGS) entry which is preliminary data.</text>
</comment>
<name>A0A540WYZ2_9BACT</name>
<protein>
    <submittedName>
        <fullName evidence="1">Uncharacterized protein</fullName>
    </submittedName>
</protein>
<dbReference type="AlphaFoldDB" id="A0A540WYZ2"/>
<dbReference type="EMBL" id="VIFM01000074">
    <property type="protein sequence ID" value="TQF14228.1"/>
    <property type="molecule type" value="Genomic_DNA"/>
</dbReference>
<organism evidence="1 2">
    <name type="scientific">Myxococcus llanfairpwllgwyngyllgogerychwyrndrobwllllantysiliogogogochensis</name>
    <dbReference type="NCBI Taxonomy" id="2590453"/>
    <lineage>
        <taxon>Bacteria</taxon>
        <taxon>Pseudomonadati</taxon>
        <taxon>Myxococcota</taxon>
        <taxon>Myxococcia</taxon>
        <taxon>Myxococcales</taxon>
        <taxon>Cystobacterineae</taxon>
        <taxon>Myxococcaceae</taxon>
        <taxon>Myxococcus</taxon>
    </lineage>
</organism>
<dbReference type="RefSeq" id="WP_141644084.1">
    <property type="nucleotide sequence ID" value="NZ_VIFM01000074.1"/>
</dbReference>
<keyword evidence="2" id="KW-1185">Reference proteome</keyword>
<evidence type="ECO:0000313" key="2">
    <source>
        <dbReference type="Proteomes" id="UP000315369"/>
    </source>
</evidence>
<dbReference type="Proteomes" id="UP000315369">
    <property type="component" value="Unassembled WGS sequence"/>
</dbReference>
<sequence length="123" mass="13119">MSGALKFQQGLRPITISTSEGPESNPCVFRRGGLAIAAIEVTEGAAYSITHEQSGRLMAPLTLNGTHALVTAAALLHLPLDWTCSADELRAQMLGLSMEHQSLLVCIRDGRTQFLDMAKAAKA</sequence>
<reference evidence="1 2" key="1">
    <citation type="submission" date="2019-06" db="EMBL/GenBank/DDBJ databases">
        <authorList>
            <person name="Livingstone P."/>
            <person name="Whitworth D."/>
        </authorList>
    </citation>
    <scope>NUCLEOTIDE SEQUENCE [LARGE SCALE GENOMIC DNA]</scope>
    <source>
        <strain evidence="1 2">AM401</strain>
    </source>
</reference>
<accession>A0A540WYZ2</accession>